<proteinExistence type="predicted"/>
<dbReference type="RefSeq" id="WP_238309757.1">
    <property type="nucleotide sequence ID" value="NZ_BPQV01000002.1"/>
</dbReference>
<accession>A0ABQ4T2C6</accession>
<sequence length="150" mass="16189">MDAAQSLDDVVVALRQTARWIVGADGIAIILRENDFCHYVAEDAFEPLWKGCRFALHDCVSGWAMLHGETVIVPDIRRDPRVPAAPYANKSLRSLVVVPVGEPAVAALGAYWCAMVLLDDGTVSRLEALARFAGDALARLEAAGELSRTA</sequence>
<feature type="domain" description="GAF" evidence="1">
    <location>
        <begin position="4"/>
        <end position="137"/>
    </location>
</feature>
<dbReference type="Gene3D" id="3.30.450.40">
    <property type="match status" value="1"/>
</dbReference>
<dbReference type="Pfam" id="PF13185">
    <property type="entry name" value="GAF_2"/>
    <property type="match status" value="1"/>
</dbReference>
<dbReference type="InterPro" id="IPR003018">
    <property type="entry name" value="GAF"/>
</dbReference>
<reference evidence="2" key="2">
    <citation type="submission" date="2021-08" db="EMBL/GenBank/DDBJ databases">
        <authorList>
            <person name="Tani A."/>
            <person name="Ola A."/>
            <person name="Ogura Y."/>
            <person name="Katsura K."/>
            <person name="Hayashi T."/>
        </authorList>
    </citation>
    <scope>NUCLEOTIDE SEQUENCE</scope>
    <source>
        <strain evidence="2">NBRC 15689</strain>
    </source>
</reference>
<dbReference type="Proteomes" id="UP001055156">
    <property type="component" value="Unassembled WGS sequence"/>
</dbReference>
<organism evidence="2 3">
    <name type="scientific">Methylobacterium organophilum</name>
    <dbReference type="NCBI Taxonomy" id="410"/>
    <lineage>
        <taxon>Bacteria</taxon>
        <taxon>Pseudomonadati</taxon>
        <taxon>Pseudomonadota</taxon>
        <taxon>Alphaproteobacteria</taxon>
        <taxon>Hyphomicrobiales</taxon>
        <taxon>Methylobacteriaceae</taxon>
        <taxon>Methylobacterium</taxon>
    </lineage>
</organism>
<keyword evidence="3" id="KW-1185">Reference proteome</keyword>
<dbReference type="SUPFAM" id="SSF55781">
    <property type="entry name" value="GAF domain-like"/>
    <property type="match status" value="1"/>
</dbReference>
<dbReference type="InterPro" id="IPR029016">
    <property type="entry name" value="GAF-like_dom_sf"/>
</dbReference>
<protein>
    <recommendedName>
        <fullName evidence="1">GAF domain-containing protein</fullName>
    </recommendedName>
</protein>
<dbReference type="EMBL" id="BPQV01000002">
    <property type="protein sequence ID" value="GJE25785.1"/>
    <property type="molecule type" value="Genomic_DNA"/>
</dbReference>
<evidence type="ECO:0000313" key="2">
    <source>
        <dbReference type="EMBL" id="GJE25785.1"/>
    </source>
</evidence>
<evidence type="ECO:0000313" key="3">
    <source>
        <dbReference type="Proteomes" id="UP001055156"/>
    </source>
</evidence>
<name>A0ABQ4T2C6_METOR</name>
<comment type="caution">
    <text evidence="2">The sequence shown here is derived from an EMBL/GenBank/DDBJ whole genome shotgun (WGS) entry which is preliminary data.</text>
</comment>
<gene>
    <name evidence="2" type="ORF">LKMONMHP_0625</name>
</gene>
<reference evidence="2" key="1">
    <citation type="journal article" date="2021" name="Front. Microbiol.">
        <title>Comprehensive Comparative Genomics and Phenotyping of Methylobacterium Species.</title>
        <authorList>
            <person name="Alessa O."/>
            <person name="Ogura Y."/>
            <person name="Fujitani Y."/>
            <person name="Takami H."/>
            <person name="Hayashi T."/>
            <person name="Sahin N."/>
            <person name="Tani A."/>
        </authorList>
    </citation>
    <scope>NUCLEOTIDE SEQUENCE</scope>
    <source>
        <strain evidence="2">NBRC 15689</strain>
    </source>
</reference>
<evidence type="ECO:0000259" key="1">
    <source>
        <dbReference type="Pfam" id="PF13185"/>
    </source>
</evidence>